<evidence type="ECO:0000313" key="2">
    <source>
        <dbReference type="Proteomes" id="UP001164250"/>
    </source>
</evidence>
<organism evidence="1 2">
    <name type="scientific">Pistacia atlantica</name>
    <dbReference type="NCBI Taxonomy" id="434234"/>
    <lineage>
        <taxon>Eukaryota</taxon>
        <taxon>Viridiplantae</taxon>
        <taxon>Streptophyta</taxon>
        <taxon>Embryophyta</taxon>
        <taxon>Tracheophyta</taxon>
        <taxon>Spermatophyta</taxon>
        <taxon>Magnoliopsida</taxon>
        <taxon>eudicotyledons</taxon>
        <taxon>Gunneridae</taxon>
        <taxon>Pentapetalae</taxon>
        <taxon>rosids</taxon>
        <taxon>malvids</taxon>
        <taxon>Sapindales</taxon>
        <taxon>Anacardiaceae</taxon>
        <taxon>Pistacia</taxon>
    </lineage>
</organism>
<dbReference type="EMBL" id="CM047903">
    <property type="protein sequence ID" value="KAJ0093032.1"/>
    <property type="molecule type" value="Genomic_DNA"/>
</dbReference>
<reference evidence="2" key="1">
    <citation type="journal article" date="2023" name="G3 (Bethesda)">
        <title>Genome assembly and association tests identify interacting loci associated with vigor, precocity, and sex in interspecific pistachio rootstocks.</title>
        <authorList>
            <person name="Palmer W."/>
            <person name="Jacygrad E."/>
            <person name="Sagayaradj S."/>
            <person name="Cavanaugh K."/>
            <person name="Han R."/>
            <person name="Bertier L."/>
            <person name="Beede B."/>
            <person name="Kafkas S."/>
            <person name="Golino D."/>
            <person name="Preece J."/>
            <person name="Michelmore R."/>
        </authorList>
    </citation>
    <scope>NUCLEOTIDE SEQUENCE [LARGE SCALE GENOMIC DNA]</scope>
</reference>
<protein>
    <submittedName>
        <fullName evidence="1">Uncharacterized protein</fullName>
    </submittedName>
</protein>
<dbReference type="Proteomes" id="UP001164250">
    <property type="component" value="Chromosome 7"/>
</dbReference>
<keyword evidence="2" id="KW-1185">Reference proteome</keyword>
<evidence type="ECO:0000313" key="1">
    <source>
        <dbReference type="EMBL" id="KAJ0093032.1"/>
    </source>
</evidence>
<sequence>MNGHNHVPLEVSKDKLINMESMDQSIERDARPQTKVIPKVHQAQGDLPQSPGILETRLGARASKRIELAKERLCCYELSEEGLKKPSSKLYESLKKLAERPKEMERSLSSMKKFKNLPPHRKLQQGNNMLAKVYEEAELIKKSSEEKIKKLKEEIDVLKVELPSSSREKLIGLSAKPCKKSKGLQFDLKDTQKELNTLKVELLQVLKTCAKLKADVDPSIELKDVSADEIETSTAIEVIADKLKTDLIVKVTPVNEAADEQLTLGLFCSKSSNTFKSLTWSSSYDDDLFLETTSSYRNLSRVPIVEEYLNPPRCVDFDFYLSHAGCPLSLSSSNVAFPKGFFKLQMDRLLKLKTAIFHNTFSILEAQAF</sequence>
<accession>A0ACC1B264</accession>
<proteinExistence type="predicted"/>
<comment type="caution">
    <text evidence="1">The sequence shown here is derived from an EMBL/GenBank/DDBJ whole genome shotgun (WGS) entry which is preliminary data.</text>
</comment>
<name>A0ACC1B264_9ROSI</name>
<gene>
    <name evidence="1" type="ORF">Patl1_25731</name>
</gene>